<dbReference type="Gene3D" id="2.60.120.40">
    <property type="match status" value="1"/>
</dbReference>
<dbReference type="Proteomes" id="UP000596742">
    <property type="component" value="Unassembled WGS sequence"/>
</dbReference>
<evidence type="ECO:0000313" key="6">
    <source>
        <dbReference type="EMBL" id="VDI83146.1"/>
    </source>
</evidence>
<dbReference type="GO" id="GO:0005576">
    <property type="term" value="C:extracellular region"/>
    <property type="evidence" value="ECO:0007669"/>
    <property type="project" value="UniProtKB-SubCell"/>
</dbReference>
<comment type="subcellular location">
    <subcellularLocation>
        <location evidence="1">Secreted</location>
    </subcellularLocation>
</comment>
<evidence type="ECO:0000313" key="7">
    <source>
        <dbReference type="Proteomes" id="UP000596742"/>
    </source>
</evidence>
<comment type="caution">
    <text evidence="6">The sequence shown here is derived from an EMBL/GenBank/DDBJ whole genome shotgun (WGS) entry which is preliminary data.</text>
</comment>
<keyword evidence="7" id="KW-1185">Reference proteome</keyword>
<evidence type="ECO:0000259" key="5">
    <source>
        <dbReference type="PROSITE" id="PS50871"/>
    </source>
</evidence>
<dbReference type="PRINTS" id="PR00007">
    <property type="entry name" value="COMPLEMNTC1Q"/>
</dbReference>
<dbReference type="SUPFAM" id="SSF49842">
    <property type="entry name" value="TNF-like"/>
    <property type="match status" value="1"/>
</dbReference>
<feature type="chain" id="PRO_5032990029" description="C1q domain-containing protein" evidence="4">
    <location>
        <begin position="24"/>
        <end position="191"/>
    </location>
</feature>
<evidence type="ECO:0000256" key="1">
    <source>
        <dbReference type="ARBA" id="ARBA00004613"/>
    </source>
</evidence>
<dbReference type="AlphaFoldDB" id="A0A8B6HRY7"/>
<keyword evidence="3 4" id="KW-0732">Signal</keyword>
<dbReference type="InterPro" id="IPR050822">
    <property type="entry name" value="Cerebellin_Synaptic_Org"/>
</dbReference>
<dbReference type="PANTHER" id="PTHR22923:SF116">
    <property type="entry name" value="C1Q DOMAIN-CONTAINING PROTEIN"/>
    <property type="match status" value="1"/>
</dbReference>
<feature type="domain" description="C1q" evidence="5">
    <location>
        <begin position="60"/>
        <end position="191"/>
    </location>
</feature>
<name>A0A8B6HRY7_MYTGA</name>
<protein>
    <recommendedName>
        <fullName evidence="5">C1q domain-containing protein</fullName>
    </recommendedName>
</protein>
<dbReference type="InterPro" id="IPR001073">
    <property type="entry name" value="C1q_dom"/>
</dbReference>
<feature type="signal peptide" evidence="4">
    <location>
        <begin position="1"/>
        <end position="23"/>
    </location>
</feature>
<keyword evidence="2" id="KW-0964">Secreted</keyword>
<evidence type="ECO:0000256" key="4">
    <source>
        <dbReference type="SAM" id="SignalP"/>
    </source>
</evidence>
<dbReference type="InterPro" id="IPR008983">
    <property type="entry name" value="Tumour_necrosis_fac-like_dom"/>
</dbReference>
<sequence length="191" mass="20550">MNFAHAITIAAILTSILTSGGSCHKSCRSNASLMKSIQYQLKLVEDNDGKCDCNQSPSTPSSGKVGFQVSNSGSLKNIGNGAIVIYETVTTNLGKGYDKSTGVFTARVHGLYYFTWTVLTYAGKSFYTQLLLNDTIIARNHAGAGGMSTHMPSSQSAVLQMSKNDKVSIRIYNAGTYMIGDKWSTFSGFKI</sequence>
<evidence type="ECO:0000256" key="2">
    <source>
        <dbReference type="ARBA" id="ARBA00022525"/>
    </source>
</evidence>
<dbReference type="PROSITE" id="PS50871">
    <property type="entry name" value="C1Q"/>
    <property type="match status" value="1"/>
</dbReference>
<dbReference type="Pfam" id="PF00386">
    <property type="entry name" value="C1q"/>
    <property type="match status" value="1"/>
</dbReference>
<dbReference type="PANTHER" id="PTHR22923">
    <property type="entry name" value="CEREBELLIN-RELATED"/>
    <property type="match status" value="1"/>
</dbReference>
<dbReference type="SMART" id="SM00110">
    <property type="entry name" value="C1Q"/>
    <property type="match status" value="1"/>
</dbReference>
<dbReference type="OrthoDB" id="6077627at2759"/>
<dbReference type="EMBL" id="UYJE01010433">
    <property type="protein sequence ID" value="VDI83146.1"/>
    <property type="molecule type" value="Genomic_DNA"/>
</dbReference>
<evidence type="ECO:0000256" key="3">
    <source>
        <dbReference type="ARBA" id="ARBA00022729"/>
    </source>
</evidence>
<gene>
    <name evidence="6" type="ORF">MGAL_10B085385</name>
</gene>
<reference evidence="6" key="1">
    <citation type="submission" date="2018-11" db="EMBL/GenBank/DDBJ databases">
        <authorList>
            <person name="Alioto T."/>
            <person name="Alioto T."/>
        </authorList>
    </citation>
    <scope>NUCLEOTIDE SEQUENCE</scope>
</reference>
<accession>A0A8B6HRY7</accession>
<organism evidence="6 7">
    <name type="scientific">Mytilus galloprovincialis</name>
    <name type="common">Mediterranean mussel</name>
    <dbReference type="NCBI Taxonomy" id="29158"/>
    <lineage>
        <taxon>Eukaryota</taxon>
        <taxon>Metazoa</taxon>
        <taxon>Spiralia</taxon>
        <taxon>Lophotrochozoa</taxon>
        <taxon>Mollusca</taxon>
        <taxon>Bivalvia</taxon>
        <taxon>Autobranchia</taxon>
        <taxon>Pteriomorphia</taxon>
        <taxon>Mytilida</taxon>
        <taxon>Mytiloidea</taxon>
        <taxon>Mytilidae</taxon>
        <taxon>Mytilinae</taxon>
        <taxon>Mytilus</taxon>
    </lineage>
</organism>
<proteinExistence type="predicted"/>